<dbReference type="HOGENOM" id="CLU_028518_1_1_9"/>
<feature type="transmembrane region" description="Helical" evidence="10">
    <location>
        <begin position="288"/>
        <end position="308"/>
    </location>
</feature>
<sequence>MNNNKAVNSNPAGRKGLSSHPSSLPPAAGSAALAAAEALPLAKNKYKEFVKKFIRRKTAVVALIFILFLLIVAALGPEIAPYDANQPDYNNLLSPPSAEHIWGTDEFGRDIFSRLLAGTRLSLLSALSATIVGASIGIILGLLAGYYGGWINALVMRGSDVLFAFPDILLAIAIVAIIGPGMVNVVIAVAVFTIPSFARIVRSATLTVKEAPYVEVARSIGCKDRRILWIHVFPGTVQSMIVNFTMRVGTAILAASSLSFLGFGANVTEPDWGAMLSQGRNYLNTAPYIVLFPGMLIFLTVLAFNLLGDGLRDTLDPKLN</sequence>
<keyword evidence="14" id="KW-1185">Reference proteome</keyword>
<evidence type="ECO:0000256" key="3">
    <source>
        <dbReference type="ARBA" id="ARBA00022448"/>
    </source>
</evidence>
<dbReference type="InterPro" id="IPR050366">
    <property type="entry name" value="BP-dependent_transpt_permease"/>
</dbReference>
<evidence type="ECO:0000256" key="5">
    <source>
        <dbReference type="ARBA" id="ARBA00022692"/>
    </source>
</evidence>
<dbReference type="InterPro" id="IPR035906">
    <property type="entry name" value="MetI-like_sf"/>
</dbReference>
<evidence type="ECO:0000256" key="9">
    <source>
        <dbReference type="ARBA" id="ARBA00041106"/>
    </source>
</evidence>
<evidence type="ECO:0000256" key="4">
    <source>
        <dbReference type="ARBA" id="ARBA00022475"/>
    </source>
</evidence>
<evidence type="ECO:0000256" key="8">
    <source>
        <dbReference type="ARBA" id="ARBA00037215"/>
    </source>
</evidence>
<accession>D3R2G4</accession>
<dbReference type="InterPro" id="IPR000515">
    <property type="entry name" value="MetI-like"/>
</dbReference>
<reference evidence="14" key="1">
    <citation type="submission" date="2009-12" db="EMBL/GenBank/DDBJ databases">
        <title>Sequence of Clostridiales genomosp. BVAB3 str. UPII9-5.</title>
        <authorList>
            <person name="Madupu R."/>
            <person name="Durkin A.S."/>
            <person name="Torralba M."/>
            <person name="Methe B."/>
            <person name="Sutton G.G."/>
            <person name="Strausberg R.L."/>
            <person name="Nelson K.E."/>
        </authorList>
    </citation>
    <scope>NUCLEOTIDE SEQUENCE [LARGE SCALE GENOMIC DNA]</scope>
    <source>
        <strain evidence="14">UPII9-5</strain>
    </source>
</reference>
<dbReference type="PROSITE" id="PS50928">
    <property type="entry name" value="ABC_TM1"/>
    <property type="match status" value="1"/>
</dbReference>
<organism evidence="13 14">
    <name type="scientific">Mageeibacillus indolicus (strain UPII9-5)</name>
    <name type="common">Clostridiales genomosp. BVAB3 (strain UPII9-5)</name>
    <dbReference type="NCBI Taxonomy" id="699246"/>
    <lineage>
        <taxon>Bacteria</taxon>
        <taxon>Bacillati</taxon>
        <taxon>Bacillota</taxon>
        <taxon>Clostridia</taxon>
        <taxon>Eubacteriales</taxon>
        <taxon>Oscillospiraceae</taxon>
        <taxon>Mageeibacillus</taxon>
    </lineage>
</organism>
<dbReference type="EMBL" id="CP001850">
    <property type="protein sequence ID" value="ADC90668.1"/>
    <property type="molecule type" value="Genomic_DNA"/>
</dbReference>
<dbReference type="SUPFAM" id="SSF161098">
    <property type="entry name" value="MetI-like"/>
    <property type="match status" value="1"/>
</dbReference>
<dbReference type="OrthoDB" id="9783218at2"/>
<comment type="function">
    <text evidence="8">Part of the ABC transporter complex GsiABCD involved in glutathione import. Probably responsible for the translocation of the substrate across the membrane.</text>
</comment>
<keyword evidence="7 10" id="KW-0472">Membrane</keyword>
<comment type="similarity">
    <text evidence="2 10">Belongs to the binding-protein-dependent transport system permease family.</text>
</comment>
<protein>
    <recommendedName>
        <fullName evidence="9">Glutathione transport system permease protein GsiD</fullName>
    </recommendedName>
</protein>
<dbReference type="eggNOG" id="COG1173">
    <property type="taxonomic scope" value="Bacteria"/>
</dbReference>
<feature type="transmembrane region" description="Helical" evidence="10">
    <location>
        <begin position="59"/>
        <end position="80"/>
    </location>
</feature>
<evidence type="ECO:0000313" key="13">
    <source>
        <dbReference type="EMBL" id="ADC90668.1"/>
    </source>
</evidence>
<keyword evidence="3 10" id="KW-0813">Transport</keyword>
<feature type="transmembrane region" description="Helical" evidence="10">
    <location>
        <begin position="248"/>
        <end position="268"/>
    </location>
</feature>
<dbReference type="Proteomes" id="UP000008234">
    <property type="component" value="Chromosome"/>
</dbReference>
<gene>
    <name evidence="13" type="ordered locus">HMPREF0868_1081</name>
</gene>
<feature type="compositionally biased region" description="Polar residues" evidence="11">
    <location>
        <begin position="1"/>
        <end position="11"/>
    </location>
</feature>
<evidence type="ECO:0000256" key="1">
    <source>
        <dbReference type="ARBA" id="ARBA00004651"/>
    </source>
</evidence>
<dbReference type="GO" id="GO:0005886">
    <property type="term" value="C:plasma membrane"/>
    <property type="evidence" value="ECO:0007669"/>
    <property type="project" value="UniProtKB-SubCell"/>
</dbReference>
<evidence type="ECO:0000259" key="12">
    <source>
        <dbReference type="PROSITE" id="PS50928"/>
    </source>
</evidence>
<proteinExistence type="inferred from homology"/>
<feature type="transmembrane region" description="Helical" evidence="10">
    <location>
        <begin position="123"/>
        <end position="149"/>
    </location>
</feature>
<evidence type="ECO:0000256" key="6">
    <source>
        <dbReference type="ARBA" id="ARBA00022989"/>
    </source>
</evidence>
<comment type="subcellular location">
    <subcellularLocation>
        <location evidence="1 10">Cell membrane</location>
        <topology evidence="1 10">Multi-pass membrane protein</topology>
    </subcellularLocation>
</comment>
<dbReference type="Gene3D" id="1.10.3720.10">
    <property type="entry name" value="MetI-like"/>
    <property type="match status" value="1"/>
</dbReference>
<dbReference type="InterPro" id="IPR025966">
    <property type="entry name" value="OppC_N"/>
</dbReference>
<keyword evidence="4" id="KW-1003">Cell membrane</keyword>
<feature type="domain" description="ABC transmembrane type-1" evidence="12">
    <location>
        <begin position="119"/>
        <end position="308"/>
    </location>
</feature>
<evidence type="ECO:0000256" key="2">
    <source>
        <dbReference type="ARBA" id="ARBA00009306"/>
    </source>
</evidence>
<dbReference type="CDD" id="cd06261">
    <property type="entry name" value="TM_PBP2"/>
    <property type="match status" value="1"/>
</dbReference>
<dbReference type="AlphaFoldDB" id="D3R2G4"/>
<dbReference type="Pfam" id="PF12911">
    <property type="entry name" value="OppC_N"/>
    <property type="match status" value="1"/>
</dbReference>
<keyword evidence="6 10" id="KW-1133">Transmembrane helix</keyword>
<dbReference type="PANTHER" id="PTHR43386:SF3">
    <property type="entry name" value="GLUTATHIONE TRANSPORT SYSTEM PERMEASE PROTEIN GSID"/>
    <property type="match status" value="1"/>
</dbReference>
<evidence type="ECO:0000256" key="7">
    <source>
        <dbReference type="ARBA" id="ARBA00023136"/>
    </source>
</evidence>
<evidence type="ECO:0000256" key="11">
    <source>
        <dbReference type="SAM" id="MobiDB-lite"/>
    </source>
</evidence>
<evidence type="ECO:0000313" key="14">
    <source>
        <dbReference type="Proteomes" id="UP000008234"/>
    </source>
</evidence>
<dbReference type="STRING" id="699246.HMPREF0868_1081"/>
<dbReference type="Pfam" id="PF00528">
    <property type="entry name" value="BPD_transp_1"/>
    <property type="match status" value="1"/>
</dbReference>
<dbReference type="PANTHER" id="PTHR43386">
    <property type="entry name" value="OLIGOPEPTIDE TRANSPORT SYSTEM PERMEASE PROTEIN APPC"/>
    <property type="match status" value="1"/>
</dbReference>
<keyword evidence="5 10" id="KW-0812">Transmembrane</keyword>
<dbReference type="KEGG" id="clo:HMPREF0868_1081"/>
<name>D3R2G4_MAGIU</name>
<feature type="region of interest" description="Disordered" evidence="11">
    <location>
        <begin position="1"/>
        <end position="24"/>
    </location>
</feature>
<dbReference type="GO" id="GO:0071916">
    <property type="term" value="F:dipeptide transmembrane transporter activity"/>
    <property type="evidence" value="ECO:0007669"/>
    <property type="project" value="TreeGrafter"/>
</dbReference>
<dbReference type="RefSeq" id="WP_012993234.1">
    <property type="nucleotide sequence ID" value="NC_013895.2"/>
</dbReference>
<evidence type="ECO:0000256" key="10">
    <source>
        <dbReference type="RuleBase" id="RU363032"/>
    </source>
</evidence>